<dbReference type="InterPro" id="IPR003177">
    <property type="entry name" value="Cytc_oxidase_su7a_met"/>
</dbReference>
<dbReference type="Ensembl" id="ENSSMRT00000021287.1">
    <property type="protein sequence ID" value="ENSSMRP00000018189.1"/>
    <property type="gene ID" value="ENSSMRG00000014154.1"/>
</dbReference>
<accession>A0A8D0C5V3</accession>
<comment type="subcellular location">
    <subcellularLocation>
        <location evidence="1">Mitochondrion inner membrane</location>
    </subcellularLocation>
</comment>
<keyword evidence="5" id="KW-0472">Membrane</keyword>
<dbReference type="Proteomes" id="UP000694421">
    <property type="component" value="Unplaced"/>
</dbReference>
<dbReference type="SUPFAM" id="SSF81419">
    <property type="entry name" value="Mitochondrial cytochrome c oxidase subunit VIIa"/>
    <property type="match status" value="1"/>
</dbReference>
<organism evidence="6 7">
    <name type="scientific">Salvator merianae</name>
    <name type="common">Argentine black and white tegu</name>
    <name type="synonym">Tupinambis merianae</name>
    <dbReference type="NCBI Taxonomy" id="96440"/>
    <lineage>
        <taxon>Eukaryota</taxon>
        <taxon>Metazoa</taxon>
        <taxon>Chordata</taxon>
        <taxon>Craniata</taxon>
        <taxon>Vertebrata</taxon>
        <taxon>Euteleostomi</taxon>
        <taxon>Lepidosauria</taxon>
        <taxon>Squamata</taxon>
        <taxon>Bifurcata</taxon>
        <taxon>Unidentata</taxon>
        <taxon>Episquamata</taxon>
        <taxon>Laterata</taxon>
        <taxon>Teiioidea</taxon>
        <taxon>Teiidae</taxon>
        <taxon>Salvator</taxon>
    </lineage>
</organism>
<dbReference type="GO" id="GO:0006123">
    <property type="term" value="P:mitochondrial electron transport, cytochrome c to oxygen"/>
    <property type="evidence" value="ECO:0007669"/>
    <property type="project" value="InterPro"/>
</dbReference>
<dbReference type="GO" id="GO:0045277">
    <property type="term" value="C:respiratory chain complex IV"/>
    <property type="evidence" value="ECO:0007669"/>
    <property type="project" value="InterPro"/>
</dbReference>
<keyword evidence="7" id="KW-1185">Reference proteome</keyword>
<evidence type="ECO:0000313" key="6">
    <source>
        <dbReference type="Ensembl" id="ENSSMRP00000018189.1"/>
    </source>
</evidence>
<sequence length="93" mass="10811">MEYGRYSCFYTRYRGLSSSYVIVTERVSPFQLYDSRVPELQIFLQEGDGIQVHVKLDLPHKILYHTTVALTTGGGIYCQTAFYMSVFPRRESE</sequence>
<dbReference type="PANTHER" id="PTHR10510">
    <property type="entry name" value="CYTOCHROME C OXIDASE POLYPEPTIDE 7A"/>
    <property type="match status" value="1"/>
</dbReference>
<keyword evidence="4" id="KW-0496">Mitochondrion</keyword>
<keyword evidence="3" id="KW-0999">Mitochondrion inner membrane</keyword>
<protein>
    <submittedName>
        <fullName evidence="6">Uncharacterized protein</fullName>
    </submittedName>
</protein>
<comment type="similarity">
    <text evidence="2">Belongs to the cytochrome c oxidase VIIa family.</text>
</comment>
<dbReference type="AlphaFoldDB" id="A0A8D0C5V3"/>
<dbReference type="Gene3D" id="4.10.91.10">
    <property type="entry name" value="Cytochrome c oxidase, subunit VIIa"/>
    <property type="match status" value="1"/>
</dbReference>
<reference evidence="6" key="1">
    <citation type="submission" date="2025-08" db="UniProtKB">
        <authorList>
            <consortium name="Ensembl"/>
        </authorList>
    </citation>
    <scope>IDENTIFICATION</scope>
</reference>
<dbReference type="GO" id="GO:0097250">
    <property type="term" value="P:mitochondrial respirasome assembly"/>
    <property type="evidence" value="ECO:0007669"/>
    <property type="project" value="TreeGrafter"/>
</dbReference>
<evidence type="ECO:0000256" key="3">
    <source>
        <dbReference type="ARBA" id="ARBA00022792"/>
    </source>
</evidence>
<proteinExistence type="inferred from homology"/>
<evidence type="ECO:0000256" key="2">
    <source>
        <dbReference type="ARBA" id="ARBA00009331"/>
    </source>
</evidence>
<evidence type="ECO:0000256" key="5">
    <source>
        <dbReference type="ARBA" id="ARBA00023136"/>
    </source>
</evidence>
<dbReference type="InterPro" id="IPR036539">
    <property type="entry name" value="Cyt_c_oxidase_su7a_sf"/>
</dbReference>
<dbReference type="PANTHER" id="PTHR10510:SF2">
    <property type="entry name" value="CYTOCHROME C OXIDASE SUBUNIT 7A-RELATED PROTEIN, MITOCHONDRIAL"/>
    <property type="match status" value="1"/>
</dbReference>
<name>A0A8D0C5V3_SALMN</name>
<evidence type="ECO:0000256" key="1">
    <source>
        <dbReference type="ARBA" id="ARBA00004273"/>
    </source>
</evidence>
<evidence type="ECO:0000256" key="4">
    <source>
        <dbReference type="ARBA" id="ARBA00023128"/>
    </source>
</evidence>
<reference evidence="6" key="2">
    <citation type="submission" date="2025-09" db="UniProtKB">
        <authorList>
            <consortium name="Ensembl"/>
        </authorList>
    </citation>
    <scope>IDENTIFICATION</scope>
</reference>
<evidence type="ECO:0000313" key="7">
    <source>
        <dbReference type="Proteomes" id="UP000694421"/>
    </source>
</evidence>
<dbReference type="GO" id="GO:0005743">
    <property type="term" value="C:mitochondrial inner membrane"/>
    <property type="evidence" value="ECO:0007669"/>
    <property type="project" value="UniProtKB-SubCell"/>
</dbReference>
<dbReference type="GO" id="GO:0002082">
    <property type="term" value="P:regulation of oxidative phosphorylation"/>
    <property type="evidence" value="ECO:0007669"/>
    <property type="project" value="TreeGrafter"/>
</dbReference>